<dbReference type="EMBL" id="RWJN01000766">
    <property type="protein sequence ID" value="TCD59754.1"/>
    <property type="molecule type" value="Genomic_DNA"/>
</dbReference>
<evidence type="ECO:0000256" key="2">
    <source>
        <dbReference type="ARBA" id="ARBA00022490"/>
    </source>
</evidence>
<dbReference type="GO" id="GO:0048306">
    <property type="term" value="F:calcium-dependent protein binding"/>
    <property type="evidence" value="ECO:0007669"/>
    <property type="project" value="UniProtKB-ARBA"/>
</dbReference>
<dbReference type="Pfam" id="PF13405">
    <property type="entry name" value="EF-hand_6"/>
    <property type="match status" value="1"/>
</dbReference>
<dbReference type="SUPFAM" id="SSF47473">
    <property type="entry name" value="EF-hand"/>
    <property type="match status" value="1"/>
</dbReference>
<comment type="subcellular location">
    <subcellularLocation>
        <location evidence="1">Cytoplasm</location>
    </subcellularLocation>
</comment>
<feature type="non-terminal residue" evidence="9">
    <location>
        <position position="1"/>
    </location>
</feature>
<evidence type="ECO:0000256" key="3">
    <source>
        <dbReference type="ARBA" id="ARBA00022723"/>
    </source>
</evidence>
<dbReference type="Pfam" id="PF13499">
    <property type="entry name" value="EF-hand_7"/>
    <property type="match status" value="1"/>
</dbReference>
<keyword evidence="2" id="KW-0963">Cytoplasm</keyword>
<dbReference type="GO" id="GO:0005509">
    <property type="term" value="F:calcium ion binding"/>
    <property type="evidence" value="ECO:0007669"/>
    <property type="project" value="InterPro"/>
</dbReference>
<feature type="compositionally biased region" description="Polar residues" evidence="7">
    <location>
        <begin position="1"/>
        <end position="11"/>
    </location>
</feature>
<dbReference type="InterPro" id="IPR002048">
    <property type="entry name" value="EF_hand_dom"/>
</dbReference>
<dbReference type="InterPro" id="IPR051426">
    <property type="entry name" value="Peflin/Sorcin_CaBP"/>
</dbReference>
<dbReference type="AlphaFoldDB" id="A0A4R0RB91"/>
<dbReference type="GO" id="GO:0005737">
    <property type="term" value="C:cytoplasm"/>
    <property type="evidence" value="ECO:0007669"/>
    <property type="project" value="UniProtKB-SubCell"/>
</dbReference>
<dbReference type="CDD" id="cd16180">
    <property type="entry name" value="EFh_PEF_Group_I"/>
    <property type="match status" value="1"/>
</dbReference>
<feature type="non-terminal residue" evidence="9">
    <location>
        <position position="329"/>
    </location>
</feature>
<sequence>HSENPAESSPPLQRGHADGKPLTPPPGADPLLWELFTKINRSGTGHITLAELKQASIKGNDESWDLDSVKMLINIFDKTQSGTISYAEFMGLWKYVTDWKNCFMHFDKDRSGTLDGHELATAIRSFGYQLSPSIFSIIEQKYASGPVVKNGPPAEIHIDCFMRACVTVQTLAKGFQRLDTDQDGWVRLNFEDLLRIGLMSIEDLSKNETFPETTGQVDKKGEVEEMRDKLVESQQLIDDMKAQHIKEVAHLHEQITNISRELGGTMSEKTIELARAKAEVNKQTKELAQAKELQMKELADAKSEIAKQERELATAMANQAKELLDAKDR</sequence>
<proteinExistence type="predicted"/>
<evidence type="ECO:0000256" key="6">
    <source>
        <dbReference type="SAM" id="Coils"/>
    </source>
</evidence>
<dbReference type="SMART" id="SM00054">
    <property type="entry name" value="EFh"/>
    <property type="match status" value="2"/>
</dbReference>
<evidence type="ECO:0000313" key="9">
    <source>
        <dbReference type="EMBL" id="TCD59754.1"/>
    </source>
</evidence>
<name>A0A4R0RB91_9APHY</name>
<dbReference type="Gene3D" id="1.10.238.10">
    <property type="entry name" value="EF-hand"/>
    <property type="match status" value="1"/>
</dbReference>
<keyword evidence="3" id="KW-0479">Metal-binding</keyword>
<evidence type="ECO:0000256" key="5">
    <source>
        <dbReference type="ARBA" id="ARBA00022837"/>
    </source>
</evidence>
<organism evidence="9 10">
    <name type="scientific">Steccherinum ochraceum</name>
    <dbReference type="NCBI Taxonomy" id="92696"/>
    <lineage>
        <taxon>Eukaryota</taxon>
        <taxon>Fungi</taxon>
        <taxon>Dikarya</taxon>
        <taxon>Basidiomycota</taxon>
        <taxon>Agaricomycotina</taxon>
        <taxon>Agaricomycetes</taxon>
        <taxon>Polyporales</taxon>
        <taxon>Steccherinaceae</taxon>
        <taxon>Steccherinum</taxon>
    </lineage>
</organism>
<dbReference type="Proteomes" id="UP000292702">
    <property type="component" value="Unassembled WGS sequence"/>
</dbReference>
<dbReference type="OrthoDB" id="186625at2759"/>
<evidence type="ECO:0000256" key="7">
    <source>
        <dbReference type="SAM" id="MobiDB-lite"/>
    </source>
</evidence>
<accession>A0A4R0RB91</accession>
<keyword evidence="10" id="KW-1185">Reference proteome</keyword>
<feature type="region of interest" description="Disordered" evidence="7">
    <location>
        <begin position="1"/>
        <end position="24"/>
    </location>
</feature>
<keyword evidence="4" id="KW-0677">Repeat</keyword>
<protein>
    <recommendedName>
        <fullName evidence="8">EF-hand domain-containing protein</fullName>
    </recommendedName>
</protein>
<keyword evidence="6" id="KW-0175">Coiled coil</keyword>
<evidence type="ECO:0000313" key="10">
    <source>
        <dbReference type="Proteomes" id="UP000292702"/>
    </source>
</evidence>
<dbReference type="InterPro" id="IPR018247">
    <property type="entry name" value="EF_Hand_1_Ca_BS"/>
</dbReference>
<dbReference type="InterPro" id="IPR011992">
    <property type="entry name" value="EF-hand-dom_pair"/>
</dbReference>
<reference evidence="9 10" key="1">
    <citation type="submission" date="2018-11" db="EMBL/GenBank/DDBJ databases">
        <title>Genome assembly of Steccherinum ochraceum LE-BIN_3174, the white-rot fungus of the Steccherinaceae family (The Residual Polyporoid clade, Polyporales, Basidiomycota).</title>
        <authorList>
            <person name="Fedorova T.V."/>
            <person name="Glazunova O.A."/>
            <person name="Landesman E.O."/>
            <person name="Moiseenko K.V."/>
            <person name="Psurtseva N.V."/>
            <person name="Savinova O.S."/>
            <person name="Shakhova N.V."/>
            <person name="Tyazhelova T.V."/>
            <person name="Vasina D.V."/>
        </authorList>
    </citation>
    <scope>NUCLEOTIDE SEQUENCE [LARGE SCALE GENOMIC DNA]</scope>
    <source>
        <strain evidence="9 10">LE-BIN_3174</strain>
    </source>
</reference>
<evidence type="ECO:0000256" key="1">
    <source>
        <dbReference type="ARBA" id="ARBA00004496"/>
    </source>
</evidence>
<dbReference type="PROSITE" id="PS00018">
    <property type="entry name" value="EF_HAND_1"/>
    <property type="match status" value="1"/>
</dbReference>
<keyword evidence="5" id="KW-0106">Calcium</keyword>
<evidence type="ECO:0000256" key="4">
    <source>
        <dbReference type="ARBA" id="ARBA00022737"/>
    </source>
</evidence>
<feature type="coiled-coil region" evidence="6">
    <location>
        <begin position="223"/>
        <end position="318"/>
    </location>
</feature>
<dbReference type="PANTHER" id="PTHR46212:SF3">
    <property type="entry name" value="GH27120P"/>
    <property type="match status" value="1"/>
</dbReference>
<dbReference type="STRING" id="92696.A0A4R0RB91"/>
<comment type="caution">
    <text evidence="9">The sequence shown here is derived from an EMBL/GenBank/DDBJ whole genome shotgun (WGS) entry which is preliminary data.</text>
</comment>
<gene>
    <name evidence="9" type="ORF">EIP91_011576</name>
</gene>
<feature type="domain" description="EF-hand" evidence="8">
    <location>
        <begin position="94"/>
        <end position="129"/>
    </location>
</feature>
<evidence type="ECO:0000259" key="8">
    <source>
        <dbReference type="PROSITE" id="PS50222"/>
    </source>
</evidence>
<dbReference type="PANTHER" id="PTHR46212">
    <property type="entry name" value="PEFLIN"/>
    <property type="match status" value="1"/>
</dbReference>
<dbReference type="PROSITE" id="PS50222">
    <property type="entry name" value="EF_HAND_2"/>
    <property type="match status" value="1"/>
</dbReference>